<accession>A0A6V7V1K6</accession>
<organism evidence="2 3">
    <name type="scientific">Meloidogyne enterolobii</name>
    <name type="common">Root-knot nematode worm</name>
    <name type="synonym">Meloidogyne mayaguensis</name>
    <dbReference type="NCBI Taxonomy" id="390850"/>
    <lineage>
        <taxon>Eukaryota</taxon>
        <taxon>Metazoa</taxon>
        <taxon>Ecdysozoa</taxon>
        <taxon>Nematoda</taxon>
        <taxon>Chromadorea</taxon>
        <taxon>Rhabditida</taxon>
        <taxon>Tylenchina</taxon>
        <taxon>Tylenchomorpha</taxon>
        <taxon>Tylenchoidea</taxon>
        <taxon>Meloidogynidae</taxon>
        <taxon>Meloidogyninae</taxon>
        <taxon>Meloidogyne</taxon>
    </lineage>
</organism>
<sequence>MTGFSEPKIRTVKSRKVFNPRLQTIAVIVNVLNREKSNRTGLFENTYLVFPFCSEKDNPAELELCTTKILDLGEWICIDNDDMITGKINSQTFRRHEEWFLTMPYLGKVAMECDIIIHKDFWVDKNARIHTKLYKPFVVNKKNYFIQDIFDELNVLEKEHLGRKICATIEYKCRKDDEDNIGHWNLILCADIFVFYCQMTLILIYFNVYSKYLIINYK</sequence>
<dbReference type="EMBL" id="CAJEWN010000138">
    <property type="protein sequence ID" value="CAD2168235.1"/>
    <property type="molecule type" value="Genomic_DNA"/>
</dbReference>
<dbReference type="Proteomes" id="UP000580250">
    <property type="component" value="Unassembled WGS sequence"/>
</dbReference>
<name>A0A6V7V1K6_MELEN</name>
<evidence type="ECO:0000313" key="2">
    <source>
        <dbReference type="EMBL" id="CAD2168235.1"/>
    </source>
</evidence>
<dbReference type="OrthoDB" id="5879452at2759"/>
<dbReference type="AlphaFoldDB" id="A0A6V7V1K6"/>
<keyword evidence="1" id="KW-1133">Transmembrane helix</keyword>
<feature type="transmembrane region" description="Helical" evidence="1">
    <location>
        <begin position="184"/>
        <end position="208"/>
    </location>
</feature>
<evidence type="ECO:0000256" key="1">
    <source>
        <dbReference type="SAM" id="Phobius"/>
    </source>
</evidence>
<keyword evidence="1" id="KW-0812">Transmembrane</keyword>
<proteinExistence type="predicted"/>
<evidence type="ECO:0000313" key="3">
    <source>
        <dbReference type="Proteomes" id="UP000580250"/>
    </source>
</evidence>
<protein>
    <submittedName>
        <fullName evidence="2">Uncharacterized protein</fullName>
    </submittedName>
</protein>
<comment type="caution">
    <text evidence="2">The sequence shown here is derived from an EMBL/GenBank/DDBJ whole genome shotgun (WGS) entry which is preliminary data.</text>
</comment>
<reference evidence="2 3" key="1">
    <citation type="submission" date="2020-08" db="EMBL/GenBank/DDBJ databases">
        <authorList>
            <person name="Koutsovoulos G."/>
            <person name="Danchin GJ E."/>
        </authorList>
    </citation>
    <scope>NUCLEOTIDE SEQUENCE [LARGE SCALE GENOMIC DNA]</scope>
</reference>
<keyword evidence="1" id="KW-0472">Membrane</keyword>
<gene>
    <name evidence="2" type="ORF">MENT_LOCUS19585</name>
</gene>